<organism evidence="2">
    <name type="scientific">marine metagenome</name>
    <dbReference type="NCBI Taxonomy" id="408172"/>
    <lineage>
        <taxon>unclassified sequences</taxon>
        <taxon>metagenomes</taxon>
        <taxon>ecological metagenomes</taxon>
    </lineage>
</organism>
<proteinExistence type="predicted"/>
<gene>
    <name evidence="2" type="ORF">METZ01_LOCUS313953</name>
</gene>
<evidence type="ECO:0000256" key="1">
    <source>
        <dbReference type="SAM" id="Phobius"/>
    </source>
</evidence>
<sequence>MADAAFVSAWLIISIVVGIVTYLFLQWRGDAPKRELAICEKRYKTTLQLISHIDKIESYTTDDEGFQEETTLKLKKNERILVDLHGLPMIEPRRPPAQYRGGSSGASFRIAKGVYWRVGSYRGERIQLPDEFQVISEHGTLHLTNLRAVYVSPMKNREWQWGKLLSYNHDLEQGMSIIHVSNRQKGSGFSHSTIEEETAFICFSIDAAIAYHNKELHILRNKMERESKNQLKKISSLKSEIDRKNL</sequence>
<accession>A0A382NIS2</accession>
<keyword evidence="1" id="KW-0472">Membrane</keyword>
<keyword evidence="1" id="KW-1133">Transmembrane helix</keyword>
<evidence type="ECO:0000313" key="2">
    <source>
        <dbReference type="EMBL" id="SVC61099.1"/>
    </source>
</evidence>
<keyword evidence="1" id="KW-0812">Transmembrane</keyword>
<protein>
    <submittedName>
        <fullName evidence="2">Uncharacterized protein</fullName>
    </submittedName>
</protein>
<dbReference type="AlphaFoldDB" id="A0A382NIS2"/>
<feature type="transmembrane region" description="Helical" evidence="1">
    <location>
        <begin position="6"/>
        <end position="25"/>
    </location>
</feature>
<name>A0A382NIS2_9ZZZZ</name>
<dbReference type="EMBL" id="UINC01100779">
    <property type="protein sequence ID" value="SVC61099.1"/>
    <property type="molecule type" value="Genomic_DNA"/>
</dbReference>
<reference evidence="2" key="1">
    <citation type="submission" date="2018-05" db="EMBL/GenBank/DDBJ databases">
        <authorList>
            <person name="Lanie J.A."/>
            <person name="Ng W.-L."/>
            <person name="Kazmierczak K.M."/>
            <person name="Andrzejewski T.M."/>
            <person name="Davidsen T.M."/>
            <person name="Wayne K.J."/>
            <person name="Tettelin H."/>
            <person name="Glass J.I."/>
            <person name="Rusch D."/>
            <person name="Podicherti R."/>
            <person name="Tsui H.-C.T."/>
            <person name="Winkler M.E."/>
        </authorList>
    </citation>
    <scope>NUCLEOTIDE SEQUENCE</scope>
</reference>